<dbReference type="InterPro" id="IPR002293">
    <property type="entry name" value="AA/rel_permease1"/>
</dbReference>
<evidence type="ECO:0000256" key="4">
    <source>
        <dbReference type="ARBA" id="ARBA00023136"/>
    </source>
</evidence>
<keyword evidence="8" id="KW-1185">Reference proteome</keyword>
<feature type="transmembrane region" description="Helical" evidence="6">
    <location>
        <begin position="445"/>
        <end position="468"/>
    </location>
</feature>
<keyword evidence="4 6" id="KW-0472">Membrane</keyword>
<proteinExistence type="predicted"/>
<dbReference type="PANTHER" id="PTHR11785:SF528">
    <property type="entry name" value="AMINO ACID TRANSPORTER PROTEIN JHI-21"/>
    <property type="match status" value="1"/>
</dbReference>
<feature type="transmembrane region" description="Helical" evidence="6">
    <location>
        <begin position="88"/>
        <end position="109"/>
    </location>
</feature>
<organism evidence="7 8">
    <name type="scientific">Folsomia candida</name>
    <name type="common">Springtail</name>
    <dbReference type="NCBI Taxonomy" id="158441"/>
    <lineage>
        <taxon>Eukaryota</taxon>
        <taxon>Metazoa</taxon>
        <taxon>Ecdysozoa</taxon>
        <taxon>Arthropoda</taxon>
        <taxon>Hexapoda</taxon>
        <taxon>Collembola</taxon>
        <taxon>Entomobryomorpha</taxon>
        <taxon>Isotomoidea</taxon>
        <taxon>Isotomidae</taxon>
        <taxon>Proisotominae</taxon>
        <taxon>Folsomia</taxon>
    </lineage>
</organism>
<feature type="compositionally biased region" description="Basic and acidic residues" evidence="5">
    <location>
        <begin position="1"/>
        <end position="11"/>
    </location>
</feature>
<dbReference type="GO" id="GO:0015179">
    <property type="term" value="F:L-amino acid transmembrane transporter activity"/>
    <property type="evidence" value="ECO:0007669"/>
    <property type="project" value="TreeGrafter"/>
</dbReference>
<dbReference type="Gene3D" id="1.20.1740.10">
    <property type="entry name" value="Amino acid/polyamine transporter I"/>
    <property type="match status" value="1"/>
</dbReference>
<name>A0A226EGF9_FOLCA</name>
<comment type="caution">
    <text evidence="7">The sequence shown here is derived from an EMBL/GenBank/DDBJ whole genome shotgun (WGS) entry which is preliminary data.</text>
</comment>
<evidence type="ECO:0000256" key="1">
    <source>
        <dbReference type="ARBA" id="ARBA00004141"/>
    </source>
</evidence>
<keyword evidence="3 6" id="KW-1133">Transmembrane helix</keyword>
<feature type="transmembrane region" description="Helical" evidence="6">
    <location>
        <begin position="209"/>
        <end position="227"/>
    </location>
</feature>
<evidence type="ECO:0000256" key="6">
    <source>
        <dbReference type="SAM" id="Phobius"/>
    </source>
</evidence>
<accession>A0A226EGF9</accession>
<dbReference type="STRING" id="158441.A0A226EGF9"/>
<evidence type="ECO:0000313" key="7">
    <source>
        <dbReference type="EMBL" id="OXA56652.1"/>
    </source>
</evidence>
<gene>
    <name evidence="7" type="ORF">Fcan01_08955</name>
</gene>
<dbReference type="OMA" id="IANEMFK"/>
<sequence>MADQHNDDEGGRVGSSLSLKSTSPHSQVFASTITLSKKYDGPSNRSFKSKSTIGIHAHGSGFVGPLILPSLHGSLDSDDEGGIHRMKIGLLGCCIVLLGCVLGSGIFAAPQGILNMTGNAGVTLLVWLSAGLIALIAALSFVELGCTFPVSGGDYAYLNECFGSYPAFLFQISHNLVVCPVCGAIMGTVIAKNLLIPNIPSSHCPEIDWAVRLVAIMFIMLLVLVNCKNPQLTGRIQGSLMVINVAAIALMLVCGLTAIGLRKGMPHANFKLQLKPGLDAKAHVLNLVNALYQASFSYFGYTYVNYITEELENPTRNLPIGVCISMPIIICLNLFINFCYIATIPLEEMMTTTTIADNMFRAVLPDHVEPYVAWMATSLVAVAVTGGLTSYFLTCSRISYTGARNGDFPAIFKLVDVNHGTPVVSIILIGVLASCFTMVGTIPDLILVAAYLESFFNCVCIYGLIYVRFKRPDIPRPIKFPLFVPILYAAISTLIFVIPIVLVDGSNYKTSLYPVAGIGFVVLLGTPLYLLLVRPRHAWPPLIPLNAWLMKTCQKLWLVIPEELLPPDHDEGEEELVASSSSDVTLSKISSPGSVDENDDDTAKTST</sequence>
<feature type="compositionally biased region" description="Polar residues" evidence="5">
    <location>
        <begin position="578"/>
        <end position="593"/>
    </location>
</feature>
<feature type="region of interest" description="Disordered" evidence="5">
    <location>
        <begin position="569"/>
        <end position="607"/>
    </location>
</feature>
<dbReference type="GO" id="GO:0016020">
    <property type="term" value="C:membrane"/>
    <property type="evidence" value="ECO:0007669"/>
    <property type="project" value="UniProtKB-SubCell"/>
</dbReference>
<dbReference type="Proteomes" id="UP000198287">
    <property type="component" value="Unassembled WGS sequence"/>
</dbReference>
<dbReference type="AlphaFoldDB" id="A0A226EGF9"/>
<dbReference type="OrthoDB" id="3257095at2759"/>
<evidence type="ECO:0000256" key="5">
    <source>
        <dbReference type="SAM" id="MobiDB-lite"/>
    </source>
</evidence>
<feature type="transmembrane region" description="Helical" evidence="6">
    <location>
        <begin position="282"/>
        <end position="306"/>
    </location>
</feature>
<feature type="transmembrane region" description="Helical" evidence="6">
    <location>
        <begin position="239"/>
        <end position="262"/>
    </location>
</feature>
<feature type="transmembrane region" description="Helical" evidence="6">
    <location>
        <begin position="371"/>
        <end position="393"/>
    </location>
</feature>
<feature type="transmembrane region" description="Helical" evidence="6">
    <location>
        <begin position="414"/>
        <end position="439"/>
    </location>
</feature>
<feature type="region of interest" description="Disordered" evidence="5">
    <location>
        <begin position="1"/>
        <end position="22"/>
    </location>
</feature>
<protein>
    <submittedName>
        <fullName evidence="7">Y+L amino acid transporter 1</fullName>
    </submittedName>
</protein>
<evidence type="ECO:0000256" key="2">
    <source>
        <dbReference type="ARBA" id="ARBA00022692"/>
    </source>
</evidence>
<feature type="transmembrane region" description="Helical" evidence="6">
    <location>
        <begin position="480"/>
        <end position="500"/>
    </location>
</feature>
<dbReference type="EMBL" id="LNIX01000004">
    <property type="protein sequence ID" value="OXA56652.1"/>
    <property type="molecule type" value="Genomic_DNA"/>
</dbReference>
<reference evidence="7 8" key="1">
    <citation type="submission" date="2015-12" db="EMBL/GenBank/DDBJ databases">
        <title>The genome of Folsomia candida.</title>
        <authorList>
            <person name="Faddeeva A."/>
            <person name="Derks M.F."/>
            <person name="Anvar Y."/>
            <person name="Smit S."/>
            <person name="Van Straalen N."/>
            <person name="Roelofs D."/>
        </authorList>
    </citation>
    <scope>NUCLEOTIDE SEQUENCE [LARGE SCALE GENOMIC DNA]</scope>
    <source>
        <strain evidence="7 8">VU population</strain>
        <tissue evidence="7">Whole body</tissue>
    </source>
</reference>
<feature type="transmembrane region" description="Helical" evidence="6">
    <location>
        <begin position="512"/>
        <end position="532"/>
    </location>
</feature>
<dbReference type="PANTHER" id="PTHR11785">
    <property type="entry name" value="AMINO ACID TRANSPORTER"/>
    <property type="match status" value="1"/>
</dbReference>
<keyword evidence="2 6" id="KW-0812">Transmembrane</keyword>
<feature type="transmembrane region" description="Helical" evidence="6">
    <location>
        <begin position="167"/>
        <end position="189"/>
    </location>
</feature>
<dbReference type="InterPro" id="IPR050598">
    <property type="entry name" value="AminoAcid_Transporter"/>
</dbReference>
<feature type="transmembrane region" description="Helical" evidence="6">
    <location>
        <begin position="124"/>
        <end position="146"/>
    </location>
</feature>
<evidence type="ECO:0000256" key="3">
    <source>
        <dbReference type="ARBA" id="ARBA00022989"/>
    </source>
</evidence>
<comment type="subcellular location">
    <subcellularLocation>
        <location evidence="1">Membrane</location>
        <topology evidence="1">Multi-pass membrane protein</topology>
    </subcellularLocation>
</comment>
<evidence type="ECO:0000313" key="8">
    <source>
        <dbReference type="Proteomes" id="UP000198287"/>
    </source>
</evidence>
<feature type="transmembrane region" description="Helical" evidence="6">
    <location>
        <begin position="318"/>
        <end position="343"/>
    </location>
</feature>
<dbReference type="Pfam" id="PF13520">
    <property type="entry name" value="AA_permease_2"/>
    <property type="match status" value="1"/>
</dbReference>